<feature type="repeat" description="PPR" evidence="2">
    <location>
        <begin position="685"/>
        <end position="715"/>
    </location>
</feature>
<dbReference type="OrthoDB" id="185373at2759"/>
<dbReference type="PROSITE" id="PS51375">
    <property type="entry name" value="PPR"/>
    <property type="match status" value="10"/>
</dbReference>
<evidence type="ECO:0000259" key="4">
    <source>
        <dbReference type="Pfam" id="PF14432"/>
    </source>
</evidence>
<dbReference type="FunFam" id="1.25.40.10:FF:000031">
    <property type="entry name" value="Pentatricopeptide repeat-containing protein mitochondrial"/>
    <property type="match status" value="3"/>
</dbReference>
<dbReference type="FunFam" id="1.25.40.10:FF:000227">
    <property type="entry name" value="Pentatricopeptide repeat-containing protein At3g13880"/>
    <property type="match status" value="1"/>
</dbReference>
<feature type="repeat" description="PPR" evidence="2">
    <location>
        <begin position="615"/>
        <end position="649"/>
    </location>
</feature>
<organism evidence="5 6">
    <name type="scientific">Adiantum capillus-veneris</name>
    <name type="common">Maidenhair fern</name>
    <dbReference type="NCBI Taxonomy" id="13818"/>
    <lineage>
        <taxon>Eukaryota</taxon>
        <taxon>Viridiplantae</taxon>
        <taxon>Streptophyta</taxon>
        <taxon>Embryophyta</taxon>
        <taxon>Tracheophyta</taxon>
        <taxon>Polypodiopsida</taxon>
        <taxon>Polypodiidae</taxon>
        <taxon>Polypodiales</taxon>
        <taxon>Pteridineae</taxon>
        <taxon>Pteridaceae</taxon>
        <taxon>Vittarioideae</taxon>
        <taxon>Adiantum</taxon>
    </lineage>
</organism>
<gene>
    <name evidence="5" type="ORF">GOP47_0005600</name>
</gene>
<dbReference type="EMBL" id="JABFUD020000005">
    <property type="protein sequence ID" value="KAI5080121.1"/>
    <property type="molecule type" value="Genomic_DNA"/>
</dbReference>
<dbReference type="Pfam" id="PF14432">
    <property type="entry name" value="DYW_deaminase"/>
    <property type="match status" value="1"/>
</dbReference>
<feature type="repeat" description="PPR" evidence="2">
    <location>
        <begin position="650"/>
        <end position="684"/>
    </location>
</feature>
<evidence type="ECO:0000313" key="5">
    <source>
        <dbReference type="EMBL" id="KAI5080121.1"/>
    </source>
</evidence>
<evidence type="ECO:0000256" key="3">
    <source>
        <dbReference type="SAM" id="MobiDB-lite"/>
    </source>
</evidence>
<evidence type="ECO:0000313" key="6">
    <source>
        <dbReference type="Proteomes" id="UP000886520"/>
    </source>
</evidence>
<dbReference type="GO" id="GO:0009451">
    <property type="term" value="P:RNA modification"/>
    <property type="evidence" value="ECO:0007669"/>
    <property type="project" value="InterPro"/>
</dbReference>
<feature type="repeat" description="PPR" evidence="2">
    <location>
        <begin position="721"/>
        <end position="755"/>
    </location>
</feature>
<feature type="repeat" description="PPR" evidence="2">
    <location>
        <begin position="344"/>
        <end position="378"/>
    </location>
</feature>
<feature type="repeat" description="PPR" evidence="2">
    <location>
        <begin position="105"/>
        <end position="139"/>
    </location>
</feature>
<dbReference type="PANTHER" id="PTHR47926">
    <property type="entry name" value="PENTATRICOPEPTIDE REPEAT-CONTAINING PROTEIN"/>
    <property type="match status" value="1"/>
</dbReference>
<dbReference type="InterPro" id="IPR032867">
    <property type="entry name" value="DYW_dom"/>
</dbReference>
<feature type="repeat" description="PPR" evidence="2">
    <location>
        <begin position="513"/>
        <end position="547"/>
    </location>
</feature>
<dbReference type="PANTHER" id="PTHR47926:SF382">
    <property type="entry name" value="PENTACOTRIPEPTIDE-REPEAT REGION OF PRORP DOMAIN-CONTAINING PROTEIN"/>
    <property type="match status" value="1"/>
</dbReference>
<dbReference type="GO" id="GO:0003723">
    <property type="term" value="F:RNA binding"/>
    <property type="evidence" value="ECO:0007669"/>
    <property type="project" value="InterPro"/>
</dbReference>
<dbReference type="InterPro" id="IPR011990">
    <property type="entry name" value="TPR-like_helical_dom_sf"/>
</dbReference>
<feature type="repeat" description="PPR" evidence="2">
    <location>
        <begin position="207"/>
        <end position="241"/>
    </location>
</feature>
<comment type="caution">
    <text evidence="5">The sequence shown here is derived from an EMBL/GenBank/DDBJ whole genome shotgun (WGS) entry which is preliminary data.</text>
</comment>
<evidence type="ECO:0000256" key="1">
    <source>
        <dbReference type="ARBA" id="ARBA00022737"/>
    </source>
</evidence>
<protein>
    <recommendedName>
        <fullName evidence="4">DYW domain-containing protein</fullName>
    </recommendedName>
</protein>
<feature type="repeat" description="PPR" evidence="2">
    <location>
        <begin position="411"/>
        <end position="445"/>
    </location>
</feature>
<reference evidence="5 6" key="1">
    <citation type="submission" date="2021-01" db="EMBL/GenBank/DDBJ databases">
        <title>Adiantum capillus-veneris genome.</title>
        <authorList>
            <person name="Fang Y."/>
            <person name="Liao Q."/>
        </authorList>
    </citation>
    <scope>NUCLEOTIDE SEQUENCE [LARGE SCALE GENOMIC DNA]</scope>
    <source>
        <strain evidence="5">H3</strain>
        <tissue evidence="5">Leaf</tissue>
    </source>
</reference>
<dbReference type="InterPro" id="IPR046960">
    <property type="entry name" value="PPR_At4g14850-like_plant"/>
</dbReference>
<dbReference type="FunFam" id="1.25.40.10:FF:000090">
    <property type="entry name" value="Pentatricopeptide repeat-containing protein, chloroplastic"/>
    <property type="match status" value="1"/>
</dbReference>
<dbReference type="Gene3D" id="1.25.40.10">
    <property type="entry name" value="Tetratricopeptide repeat domain"/>
    <property type="match status" value="7"/>
</dbReference>
<name>A0A9D4V6C2_ADICA</name>
<proteinExistence type="predicted"/>
<dbReference type="Pfam" id="PF01535">
    <property type="entry name" value="PPR"/>
    <property type="match status" value="4"/>
</dbReference>
<feature type="domain" description="DYW" evidence="4">
    <location>
        <begin position="867"/>
        <end position="956"/>
    </location>
</feature>
<dbReference type="InterPro" id="IPR002885">
    <property type="entry name" value="PPR_rpt"/>
</dbReference>
<dbReference type="NCBIfam" id="TIGR00756">
    <property type="entry name" value="PPR"/>
    <property type="match status" value="9"/>
</dbReference>
<feature type="compositionally biased region" description="Basic and acidic residues" evidence="3">
    <location>
        <begin position="1"/>
        <end position="19"/>
    </location>
</feature>
<feature type="repeat" description="PPR" evidence="2">
    <location>
        <begin position="309"/>
        <end position="343"/>
    </location>
</feature>
<evidence type="ECO:0000256" key="2">
    <source>
        <dbReference type="PROSITE-ProRule" id="PRU00708"/>
    </source>
</evidence>
<keyword evidence="6" id="KW-1185">Reference proteome</keyword>
<keyword evidence="1" id="KW-0677">Repeat</keyword>
<feature type="region of interest" description="Disordered" evidence="3">
    <location>
        <begin position="1"/>
        <end position="28"/>
    </location>
</feature>
<dbReference type="Pfam" id="PF13041">
    <property type="entry name" value="PPR_2"/>
    <property type="match status" value="6"/>
</dbReference>
<dbReference type="FunFam" id="1.25.40.10:FF:000144">
    <property type="entry name" value="Pentatricopeptide repeat-containing protein, mitochondrial"/>
    <property type="match status" value="1"/>
</dbReference>
<sequence length="956" mass="105497">MGASSDRRAAPNPRDKVTKEALSAIPGEKQNAKELKTMRLSFMTSLKACAKKKDLYQGSRIHADIRDSGLLEKDTCLGNMLVSMYTKCGALVRAQQVVDELPVRDIVSWTALMTGYVQQGQGKEALCCFHRMQREGLSPNAITYSCILKACGIVHDANMGKQIHDDIVSQRLLEKDVVLGNALVDMYAKCGAFMKAQQVLGELPIRDVVSWNALIAGYVQHGHGKEALGCFQKMQRDGFSPNAITYACILKACGIIQDIDMGKQIHDEIVSQGLLEKIVVLGNALVDMYAKCGALLKAQRVFDELPIRNVVSWNALISGYVQHGLNKEAVGCFHRMRSEGFSPDVVTYASVLKACGVMQDLDMGKKMHDEIASQGLLKKDVVLGNALVDMYARCGVFLKAQKVFDELPVRNVVSWTALLAGYVQHGQGKEALGCFQRMRSEGLSPNAITYTCILKACGIMQNGVMGKQIHDEIVSLGLLKNDIVLSGALVDMYSKCGVFTKALKILDELSVRDVVSWNTLIGGYAQHGQGQEALGCFQRMQRDGLTPDAITYACTLKACGLMQDIDMGEKIHDEIVNQRLLEKNVVLGSALVDMFAKCGVLLKAQKVFDDLPIRDAVSWDALIAGYAQHGQGQEALGCLQRMQSEGFVPSVVSWTALIGGYAQQGRTKEALHCFHWMQQEGISPDAITFVNVLNACSRSGLVDEGQTYFDDMREKYGIAPNPEHYTCMVDLFGRARLFDKALRVIMRMPSSGHLSVWYALLGACRKWGNVSLGRFAFDHAVQLDGCNAAAYVVMSSIYAAAGMQEEAQNIDRMRMKNATCKQLRHSCWVDASGNVHNFAGGDPKHPQSEQIYVKLDDSKFKSSQQEYSPDLHWVSHNLLANSEEDMLWQHSEKLAITCAIINSPQEKDICIMTDMQVCGDGHTTTSLISKLENRKIMVKDADRLHIFENGKCPCND</sequence>
<accession>A0A9D4V6C2</accession>
<dbReference type="GO" id="GO:0008270">
    <property type="term" value="F:zinc ion binding"/>
    <property type="evidence" value="ECO:0007669"/>
    <property type="project" value="InterPro"/>
</dbReference>
<dbReference type="Proteomes" id="UP000886520">
    <property type="component" value="Chromosome 5"/>
</dbReference>
<dbReference type="AlphaFoldDB" id="A0A9D4V6C2"/>